<dbReference type="Proteomes" id="UP000275473">
    <property type="component" value="Unassembled WGS sequence"/>
</dbReference>
<keyword evidence="3" id="KW-0413">Isomerase</keyword>
<feature type="chain" id="PRO_5039648310" evidence="2">
    <location>
        <begin position="23"/>
        <end position="247"/>
    </location>
</feature>
<keyword evidence="2" id="KW-0732">Signal</keyword>
<evidence type="ECO:0000313" key="3">
    <source>
        <dbReference type="EMBL" id="RNF38693.1"/>
    </source>
</evidence>
<feature type="compositionally biased region" description="Acidic residues" evidence="1">
    <location>
        <begin position="36"/>
        <end position="49"/>
    </location>
</feature>
<dbReference type="PANTHER" id="PTHR47245">
    <property type="entry name" value="PEPTIDYLPROLYL ISOMERASE"/>
    <property type="match status" value="1"/>
</dbReference>
<feature type="signal peptide" evidence="2">
    <location>
        <begin position="1"/>
        <end position="22"/>
    </location>
</feature>
<comment type="caution">
    <text evidence="3">The sequence shown here is derived from an EMBL/GenBank/DDBJ whole genome shotgun (WGS) entry which is preliminary data.</text>
</comment>
<proteinExistence type="predicted"/>
<dbReference type="OrthoDB" id="4775280at2"/>
<dbReference type="PROSITE" id="PS51257">
    <property type="entry name" value="PROKAR_LIPOPROTEIN"/>
    <property type="match status" value="1"/>
</dbReference>
<dbReference type="InterPro" id="IPR027304">
    <property type="entry name" value="Trigger_fact/SurA_dom_sf"/>
</dbReference>
<organism evidence="3 4">
    <name type="scientific">Planococcus salinus</name>
    <dbReference type="NCBI Taxonomy" id="1848460"/>
    <lineage>
        <taxon>Bacteria</taxon>
        <taxon>Bacillati</taxon>
        <taxon>Bacillota</taxon>
        <taxon>Bacilli</taxon>
        <taxon>Bacillales</taxon>
        <taxon>Caryophanaceae</taxon>
        <taxon>Planococcus</taxon>
    </lineage>
</organism>
<dbReference type="GO" id="GO:0016853">
    <property type="term" value="F:isomerase activity"/>
    <property type="evidence" value="ECO:0007669"/>
    <property type="project" value="UniProtKB-KW"/>
</dbReference>
<evidence type="ECO:0000256" key="1">
    <source>
        <dbReference type="SAM" id="MobiDB-lite"/>
    </source>
</evidence>
<dbReference type="AlphaFoldDB" id="A0A3M8P4V1"/>
<evidence type="ECO:0000313" key="4">
    <source>
        <dbReference type="Proteomes" id="UP000275473"/>
    </source>
</evidence>
<dbReference type="EMBL" id="RIAX01000010">
    <property type="protein sequence ID" value="RNF38693.1"/>
    <property type="molecule type" value="Genomic_DNA"/>
</dbReference>
<keyword evidence="4" id="KW-1185">Reference proteome</keyword>
<dbReference type="RefSeq" id="WP_123166032.1">
    <property type="nucleotide sequence ID" value="NZ_RIAX01000010.1"/>
</dbReference>
<sequence>MIKKMKLTLTPFLLLFILGACSDNEEATTDEGTTPETEEATEETTETPEEPTSQLELPAEDEVVVVVNGEDVSGKVYNSVARQLETSLSQSGEDVTTSENAELIKSQALTVIVGNTLIVQDAAEKGHEPEEAAVDEQVEALKGQFETEEELDEALARTGFTMDDIRKQLREQMMYDSYVAEEVETGEVTDEEVQEAYDSFAAASEEAPSFEEMEPTIRQSLQEQKQQEAVMVRIEELRESADVEEKI</sequence>
<feature type="region of interest" description="Disordered" evidence="1">
    <location>
        <begin position="25"/>
        <end position="55"/>
    </location>
</feature>
<protein>
    <submittedName>
        <fullName evidence="3">Peptidylprolyl isomerase</fullName>
    </submittedName>
</protein>
<dbReference type="PANTHER" id="PTHR47245:SF2">
    <property type="entry name" value="PEPTIDYL-PROLYL CIS-TRANS ISOMERASE HP_0175-RELATED"/>
    <property type="match status" value="1"/>
</dbReference>
<evidence type="ECO:0000256" key="2">
    <source>
        <dbReference type="SAM" id="SignalP"/>
    </source>
</evidence>
<reference evidence="3 4" key="1">
    <citation type="journal article" date="2018" name="Int. J. Syst. Evol. Microbiol.">
        <title>Planococcus salinus sp. nov., a moderately halophilic bacterium isolated from a saline-alkali soil.</title>
        <authorList>
            <person name="Gan L."/>
        </authorList>
    </citation>
    <scope>NUCLEOTIDE SEQUENCE [LARGE SCALE GENOMIC DNA]</scope>
    <source>
        <strain evidence="3 4">LCB217</strain>
    </source>
</reference>
<accession>A0A3M8P4V1</accession>
<dbReference type="SUPFAM" id="SSF109998">
    <property type="entry name" value="Triger factor/SurA peptide-binding domain-like"/>
    <property type="match status" value="1"/>
</dbReference>
<name>A0A3M8P4V1_9BACL</name>
<dbReference type="InterPro" id="IPR050245">
    <property type="entry name" value="PrsA_foldase"/>
</dbReference>
<dbReference type="Gene3D" id="1.10.4030.10">
    <property type="entry name" value="Porin chaperone SurA, peptide-binding domain"/>
    <property type="match status" value="1"/>
</dbReference>
<gene>
    <name evidence="3" type="ORF">EEX84_12705</name>
</gene>
<dbReference type="Pfam" id="PF13624">
    <property type="entry name" value="SurA_N_3"/>
    <property type="match status" value="1"/>
</dbReference>